<dbReference type="EMBL" id="BNEA01000015">
    <property type="protein sequence ID" value="GHI53743.1"/>
    <property type="molecule type" value="Genomic_DNA"/>
</dbReference>
<gene>
    <name evidence="2" type="ORF">Srubr_35890</name>
</gene>
<feature type="region of interest" description="Disordered" evidence="1">
    <location>
        <begin position="63"/>
        <end position="143"/>
    </location>
</feature>
<reference evidence="3" key="1">
    <citation type="submission" date="2023-07" db="EMBL/GenBank/DDBJ databases">
        <title>Whole genome shotgun sequence of Streptomyces achromogenes subsp. rubradiris NBRC 14000.</title>
        <authorList>
            <person name="Komaki H."/>
            <person name="Tamura T."/>
        </authorList>
    </citation>
    <scope>NUCLEOTIDE SEQUENCE [LARGE SCALE GENOMIC DNA]</scope>
    <source>
        <strain evidence="3">NBRC 14000</strain>
    </source>
</reference>
<evidence type="ECO:0000256" key="1">
    <source>
        <dbReference type="SAM" id="MobiDB-lite"/>
    </source>
</evidence>
<name>A0ABQ3RD10_STRRR</name>
<comment type="caution">
    <text evidence="2">The sequence shown here is derived from an EMBL/GenBank/DDBJ whole genome shotgun (WGS) entry which is preliminary data.</text>
</comment>
<protein>
    <submittedName>
        <fullName evidence="2">Uncharacterized protein</fullName>
    </submittedName>
</protein>
<organism evidence="2 3">
    <name type="scientific">Streptomyces rubradiris</name>
    <name type="common">Streptomyces achromogenes subsp. rubradiris</name>
    <dbReference type="NCBI Taxonomy" id="285531"/>
    <lineage>
        <taxon>Bacteria</taxon>
        <taxon>Bacillati</taxon>
        <taxon>Actinomycetota</taxon>
        <taxon>Actinomycetes</taxon>
        <taxon>Kitasatosporales</taxon>
        <taxon>Streptomycetaceae</taxon>
        <taxon>Streptomyces</taxon>
    </lineage>
</organism>
<evidence type="ECO:0000313" key="3">
    <source>
        <dbReference type="Proteomes" id="UP000646738"/>
    </source>
</evidence>
<proteinExistence type="predicted"/>
<accession>A0ABQ3RD10</accession>
<feature type="region of interest" description="Disordered" evidence="1">
    <location>
        <begin position="24"/>
        <end position="50"/>
    </location>
</feature>
<evidence type="ECO:0000313" key="2">
    <source>
        <dbReference type="EMBL" id="GHI53743.1"/>
    </source>
</evidence>
<feature type="compositionally biased region" description="Gly residues" evidence="1">
    <location>
        <begin position="38"/>
        <end position="49"/>
    </location>
</feature>
<dbReference type="Proteomes" id="UP000646738">
    <property type="component" value="Unassembled WGS sequence"/>
</dbReference>
<sequence length="190" mass="19939">MPVVDGVVLGLDEDVLLVRRPHQVPADQGARRQVEGPAGLGEGGLGRGPFGVRDVPQIAVPHFRAHGGTGGPRAPDAGYPASRFRTRPPPPERPRGLVERRPGRRVAEAAVPSGGLLAPPRTPGLPVPGPSRSPTLPGPRPFRSGIEQRRLTLRQTMCTLRKKSDGLGMSDGVVHGKGVGGMGAFPGKPW</sequence>
<feature type="compositionally biased region" description="Pro residues" evidence="1">
    <location>
        <begin position="120"/>
        <end position="140"/>
    </location>
</feature>
<feature type="compositionally biased region" description="Basic and acidic residues" evidence="1">
    <location>
        <begin position="90"/>
        <end position="107"/>
    </location>
</feature>
<keyword evidence="3" id="KW-1185">Reference proteome</keyword>